<dbReference type="InterPro" id="IPR030400">
    <property type="entry name" value="Sedolisin_dom"/>
</dbReference>
<evidence type="ECO:0000313" key="3">
    <source>
        <dbReference type="EMBL" id="KOS14281.1"/>
    </source>
</evidence>
<proteinExistence type="predicted"/>
<dbReference type="InterPro" id="IPR036852">
    <property type="entry name" value="Peptidase_S8/S53_dom_sf"/>
</dbReference>
<dbReference type="InterPro" id="IPR050819">
    <property type="entry name" value="Tripeptidyl-peptidase_I"/>
</dbReference>
<keyword evidence="1" id="KW-0106">Calcium</keyword>
<dbReference type="PANTHER" id="PTHR14218:SF15">
    <property type="entry name" value="TRIPEPTIDYL-PEPTIDASE 1"/>
    <property type="match status" value="1"/>
</dbReference>
<dbReference type="GeneID" id="28730102"/>
<dbReference type="GO" id="GO:0004252">
    <property type="term" value="F:serine-type endopeptidase activity"/>
    <property type="evidence" value="ECO:0007669"/>
    <property type="project" value="InterPro"/>
</dbReference>
<feature type="binding site" evidence="1">
    <location>
        <position position="204"/>
    </location>
    <ligand>
        <name>Ca(2+)</name>
        <dbReference type="ChEBI" id="CHEBI:29108"/>
    </ligand>
</feature>
<accession>A0A0M8MV95</accession>
<keyword evidence="4" id="KW-1185">Reference proteome</keyword>
<protein>
    <submittedName>
        <fullName evidence="3">Tripeptidyl peptidase</fullName>
    </submittedName>
</protein>
<keyword evidence="1" id="KW-0479">Metal-binding</keyword>
<dbReference type="PROSITE" id="PS51695">
    <property type="entry name" value="SEDOLISIN"/>
    <property type="match status" value="1"/>
</dbReference>
<dbReference type="SUPFAM" id="SSF52743">
    <property type="entry name" value="Subtilisin-like"/>
    <property type="match status" value="1"/>
</dbReference>
<reference evidence="3 4" key="1">
    <citation type="submission" date="2015-07" db="EMBL/GenBank/DDBJ databases">
        <title>Draft Genome Sequence of Malassezia furfur CBS1878 and Malassezia pachydermatis CBS1879.</title>
        <authorList>
            <person name="Triana S."/>
            <person name="Ohm R."/>
            <person name="Gonzalez A."/>
            <person name="DeCock H."/>
            <person name="Restrepo S."/>
            <person name="Celis A."/>
        </authorList>
    </citation>
    <scope>NUCLEOTIDE SEQUENCE [LARGE SCALE GENOMIC DNA]</scope>
    <source>
        <strain evidence="3 4">CBS 1879</strain>
    </source>
</reference>
<dbReference type="RefSeq" id="XP_017991913.1">
    <property type="nucleotide sequence ID" value="XM_018138226.1"/>
</dbReference>
<evidence type="ECO:0000259" key="2">
    <source>
        <dbReference type="PROSITE" id="PS51695"/>
    </source>
</evidence>
<gene>
    <name evidence="3" type="ORF">Malapachy_3767</name>
</gene>
<dbReference type="EMBL" id="LGAV01000004">
    <property type="protein sequence ID" value="KOS14281.1"/>
    <property type="molecule type" value="Genomic_DNA"/>
</dbReference>
<evidence type="ECO:0000256" key="1">
    <source>
        <dbReference type="PROSITE-ProRule" id="PRU01032"/>
    </source>
</evidence>
<dbReference type="PANTHER" id="PTHR14218">
    <property type="entry name" value="PROTEASE S8 TRIPEPTIDYL PEPTIDASE I CLN2"/>
    <property type="match status" value="1"/>
</dbReference>
<dbReference type="GO" id="GO:0008240">
    <property type="term" value="F:tripeptidyl-peptidase activity"/>
    <property type="evidence" value="ECO:0007669"/>
    <property type="project" value="TreeGrafter"/>
</dbReference>
<comment type="cofactor">
    <cofactor evidence="1">
        <name>Ca(2+)</name>
        <dbReference type="ChEBI" id="CHEBI:29108"/>
    </cofactor>
    <text evidence="1">Binds 1 Ca(2+) ion per subunit.</text>
</comment>
<sequence>MQPASSFKGWRAFLCTGDQGVGGAESADCVSYDARKRKTFLPNFPATCPWVTSVGATYKFDSEVVTVTNYTFITSGSGFSYHSPRPFYQEHAVHKYLAEYQHDKDDRWFNPLGRAYPDVSAQGSRYVIAIDGEFKLVSGTSASTPLFASMVALLNDASFAKGKPALGFLNPLIYKRLGTNAFHDVESGSAEGCGGMTGFEAQQGWDPVTGWGTPNFPALLEATSNL</sequence>
<dbReference type="AlphaFoldDB" id="A0A0M8MV95"/>
<comment type="caution">
    <text evidence="3">The sequence shown here is derived from an EMBL/GenBank/DDBJ whole genome shotgun (WGS) entry which is preliminary data.</text>
</comment>
<dbReference type="Pfam" id="PF00082">
    <property type="entry name" value="Peptidase_S8"/>
    <property type="match status" value="1"/>
</dbReference>
<dbReference type="CDD" id="cd04056">
    <property type="entry name" value="Peptidases_S53"/>
    <property type="match status" value="1"/>
</dbReference>
<dbReference type="OrthoDB" id="409122at2759"/>
<feature type="domain" description="Peptidase S53" evidence="2">
    <location>
        <begin position="1"/>
        <end position="226"/>
    </location>
</feature>
<name>A0A0M8MV95_9BASI</name>
<dbReference type="GO" id="GO:0006508">
    <property type="term" value="P:proteolysis"/>
    <property type="evidence" value="ECO:0007669"/>
    <property type="project" value="InterPro"/>
</dbReference>
<dbReference type="GO" id="GO:0046872">
    <property type="term" value="F:metal ion binding"/>
    <property type="evidence" value="ECO:0007669"/>
    <property type="project" value="UniProtKB-UniRule"/>
</dbReference>
<dbReference type="STRING" id="77020.A0A0M8MV95"/>
<evidence type="ECO:0000313" key="4">
    <source>
        <dbReference type="Proteomes" id="UP000037751"/>
    </source>
</evidence>
<dbReference type="InterPro" id="IPR000209">
    <property type="entry name" value="Peptidase_S8/S53_dom"/>
</dbReference>
<dbReference type="Proteomes" id="UP000037751">
    <property type="component" value="Unassembled WGS sequence"/>
</dbReference>
<feature type="binding site" evidence="1">
    <location>
        <position position="206"/>
    </location>
    <ligand>
        <name>Ca(2+)</name>
        <dbReference type="ChEBI" id="CHEBI:29108"/>
    </ligand>
</feature>
<feature type="binding site" evidence="1">
    <location>
        <position position="185"/>
    </location>
    <ligand>
        <name>Ca(2+)</name>
        <dbReference type="ChEBI" id="CHEBI:29108"/>
    </ligand>
</feature>
<dbReference type="VEuPathDB" id="FungiDB:Malapachy_3767"/>
<organism evidence="3 4">
    <name type="scientific">Malassezia pachydermatis</name>
    <dbReference type="NCBI Taxonomy" id="77020"/>
    <lineage>
        <taxon>Eukaryota</taxon>
        <taxon>Fungi</taxon>
        <taxon>Dikarya</taxon>
        <taxon>Basidiomycota</taxon>
        <taxon>Ustilaginomycotina</taxon>
        <taxon>Malasseziomycetes</taxon>
        <taxon>Malasseziales</taxon>
        <taxon>Malasseziaceae</taxon>
        <taxon>Malassezia</taxon>
    </lineage>
</organism>
<dbReference type="Gene3D" id="3.40.50.200">
    <property type="entry name" value="Peptidase S8/S53 domain"/>
    <property type="match status" value="1"/>
</dbReference>
<feature type="binding site" evidence="1">
    <location>
        <position position="184"/>
    </location>
    <ligand>
        <name>Ca(2+)</name>
        <dbReference type="ChEBI" id="CHEBI:29108"/>
    </ligand>
</feature>
<comment type="caution">
    <text evidence="1">Lacks conserved residue(s) required for the propagation of feature annotation.</text>
</comment>